<dbReference type="GO" id="GO:0008483">
    <property type="term" value="F:transaminase activity"/>
    <property type="evidence" value="ECO:0007669"/>
    <property type="project" value="UniProtKB-KW"/>
</dbReference>
<dbReference type="PROSITE" id="PS00105">
    <property type="entry name" value="AA_TRANSFER_CLASS_1"/>
    <property type="match status" value="1"/>
</dbReference>
<evidence type="ECO:0000313" key="8">
    <source>
        <dbReference type="EMBL" id="RZF21812.1"/>
    </source>
</evidence>
<feature type="domain" description="Aminotransferase class I/classII large" evidence="7">
    <location>
        <begin position="51"/>
        <end position="375"/>
    </location>
</feature>
<dbReference type="InterPro" id="IPR050596">
    <property type="entry name" value="AspAT/PAT-like"/>
</dbReference>
<evidence type="ECO:0000256" key="2">
    <source>
        <dbReference type="ARBA" id="ARBA00007441"/>
    </source>
</evidence>
<name>A0ABY0IFT4_9BACT</name>
<dbReference type="EC" id="2.6.1.-" evidence="6"/>
<dbReference type="EMBL" id="QDKL01000002">
    <property type="protein sequence ID" value="RZF21812.1"/>
    <property type="molecule type" value="Genomic_DNA"/>
</dbReference>
<evidence type="ECO:0000259" key="7">
    <source>
        <dbReference type="Pfam" id="PF00155"/>
    </source>
</evidence>
<keyword evidence="5" id="KW-0663">Pyridoxal phosphate</keyword>
<gene>
    <name evidence="8" type="ORF">DAY19_08980</name>
</gene>
<proteinExistence type="inferred from homology"/>
<dbReference type="PANTHER" id="PTHR46383:SF1">
    <property type="entry name" value="ASPARTATE AMINOTRANSFERASE"/>
    <property type="match status" value="1"/>
</dbReference>
<dbReference type="PANTHER" id="PTHR46383">
    <property type="entry name" value="ASPARTATE AMINOTRANSFERASE"/>
    <property type="match status" value="1"/>
</dbReference>
<evidence type="ECO:0000256" key="3">
    <source>
        <dbReference type="ARBA" id="ARBA00022576"/>
    </source>
</evidence>
<dbReference type="InterPro" id="IPR015424">
    <property type="entry name" value="PyrdxlP-dep_Trfase"/>
</dbReference>
<evidence type="ECO:0000256" key="5">
    <source>
        <dbReference type="ARBA" id="ARBA00022898"/>
    </source>
</evidence>
<protein>
    <recommendedName>
        <fullName evidence="6">Aminotransferase</fullName>
        <ecNumber evidence="6">2.6.1.-</ecNumber>
    </recommendedName>
</protein>
<evidence type="ECO:0000313" key="9">
    <source>
        <dbReference type="Proteomes" id="UP000443582"/>
    </source>
</evidence>
<dbReference type="InterPro" id="IPR004839">
    <property type="entry name" value="Aminotransferase_I/II_large"/>
</dbReference>
<evidence type="ECO:0000256" key="4">
    <source>
        <dbReference type="ARBA" id="ARBA00022679"/>
    </source>
</evidence>
<accession>A0ABY0IFT4</accession>
<sequence>MKRKTQPILNPNVLKLKESATLAINMRARKAKADGLDICHLGFGQSPFHVHEKIQSELANNSHQKDYLPTRGLPKLCESIANYYNQKFEYNLDENRILVGPGSKELIFQALYVLEGPVIVPAPSWVSYGPQLNIKGREIDPVITSVDNSYKLTASELEEACQRHIDEKQKILIFNSPSNPTGAVYNKEEIEELTRVCRKHNVIVIADEIYSLINFSGSKFASFHQIYPEGTLISSGLSKSHAAGGYRLGFLYAPEGMESVIKCLSAMISETFSAVSAPIQYAAVKAYSIDNDIDNYIRTCTRVHEVCGNYLHDRFKNMGLSCSHPKGAFYLFPDFGSFKEKLKSKNIHNDVELSEFIFENYNVALLPGSDFYFPKDAMAVRVASVDYEGENVYKEASLKDSDSLDYSFVEANCPQLKKACDRLEEFLNTL</sequence>
<dbReference type="Pfam" id="PF00155">
    <property type="entry name" value="Aminotran_1_2"/>
    <property type="match status" value="1"/>
</dbReference>
<comment type="cofactor">
    <cofactor evidence="1 6">
        <name>pyridoxal 5'-phosphate</name>
        <dbReference type="ChEBI" id="CHEBI:597326"/>
    </cofactor>
</comment>
<keyword evidence="4 6" id="KW-0808">Transferase</keyword>
<organism evidence="8 9">
    <name type="scientific">Halobacteriovorax vibrionivorans</name>
    <dbReference type="NCBI Taxonomy" id="2152716"/>
    <lineage>
        <taxon>Bacteria</taxon>
        <taxon>Pseudomonadati</taxon>
        <taxon>Bdellovibrionota</taxon>
        <taxon>Bacteriovoracia</taxon>
        <taxon>Bacteriovoracales</taxon>
        <taxon>Halobacteriovoraceae</taxon>
        <taxon>Halobacteriovorax</taxon>
    </lineage>
</organism>
<comment type="similarity">
    <text evidence="2 6">Belongs to the class-I pyridoxal-phosphate-dependent aminotransferase family.</text>
</comment>
<keyword evidence="9" id="KW-1185">Reference proteome</keyword>
<dbReference type="SUPFAM" id="SSF53383">
    <property type="entry name" value="PLP-dependent transferases"/>
    <property type="match status" value="1"/>
</dbReference>
<dbReference type="CDD" id="cd00609">
    <property type="entry name" value="AAT_like"/>
    <property type="match status" value="1"/>
</dbReference>
<dbReference type="Proteomes" id="UP000443582">
    <property type="component" value="Unassembled WGS sequence"/>
</dbReference>
<dbReference type="Gene3D" id="3.40.640.10">
    <property type="entry name" value="Type I PLP-dependent aspartate aminotransferase-like (Major domain)"/>
    <property type="match status" value="1"/>
</dbReference>
<dbReference type="Gene3D" id="3.90.1150.10">
    <property type="entry name" value="Aspartate Aminotransferase, domain 1"/>
    <property type="match status" value="1"/>
</dbReference>
<dbReference type="InterPro" id="IPR004838">
    <property type="entry name" value="NHTrfase_class1_PyrdxlP-BS"/>
</dbReference>
<evidence type="ECO:0000256" key="1">
    <source>
        <dbReference type="ARBA" id="ARBA00001933"/>
    </source>
</evidence>
<reference evidence="9" key="1">
    <citation type="journal article" date="2019" name="Int. J. Syst. Evol. Microbiol.">
        <title>Halobacteriovorax valvorus sp. nov., a novel prokaryotic predator isolated from coastal seawater of China.</title>
        <authorList>
            <person name="Chen M.-X."/>
        </authorList>
    </citation>
    <scope>NUCLEOTIDE SEQUENCE [LARGE SCALE GENOMIC DNA]</scope>
    <source>
        <strain evidence="9">BL9</strain>
    </source>
</reference>
<comment type="caution">
    <text evidence="8">The sequence shown here is derived from an EMBL/GenBank/DDBJ whole genome shotgun (WGS) entry which is preliminary data.</text>
</comment>
<keyword evidence="3 6" id="KW-0032">Aminotransferase</keyword>
<dbReference type="RefSeq" id="WP_115361580.1">
    <property type="nucleotide sequence ID" value="NZ_QDKL01000002.1"/>
</dbReference>
<evidence type="ECO:0000256" key="6">
    <source>
        <dbReference type="RuleBase" id="RU000481"/>
    </source>
</evidence>
<dbReference type="InterPro" id="IPR015422">
    <property type="entry name" value="PyrdxlP-dep_Trfase_small"/>
</dbReference>
<dbReference type="InterPro" id="IPR015421">
    <property type="entry name" value="PyrdxlP-dep_Trfase_major"/>
</dbReference>